<keyword evidence="7" id="KW-0325">Glycoprotein</keyword>
<keyword evidence="3 9" id="KW-1133">Transmembrane helix</keyword>
<evidence type="ECO:0000256" key="3">
    <source>
        <dbReference type="ARBA" id="ARBA00022989"/>
    </source>
</evidence>
<evidence type="ECO:0000256" key="8">
    <source>
        <dbReference type="ARBA" id="ARBA00023224"/>
    </source>
</evidence>
<sequence>MVCVHDPSLCYQLSSVIGSLSPSVDFGYKVILLIFGIFLAYETWSVRLKQVNDSRFVGMSIYNVEWVTFQTSRDESGLQVDNSCEAPQSNMLGYILGIAGPWSAYPTEKAYSRRY</sequence>
<evidence type="ECO:0000313" key="11">
    <source>
        <dbReference type="EMBL" id="KAK3783718.1"/>
    </source>
</evidence>
<keyword evidence="4" id="KW-0297">G-protein coupled receptor</keyword>
<keyword evidence="2 9" id="KW-0812">Transmembrane</keyword>
<evidence type="ECO:0000256" key="9">
    <source>
        <dbReference type="SAM" id="Phobius"/>
    </source>
</evidence>
<dbReference type="Pfam" id="PF00003">
    <property type="entry name" value="7tm_3"/>
    <property type="match status" value="1"/>
</dbReference>
<feature type="domain" description="G-protein coupled receptors family 3 profile" evidence="10">
    <location>
        <begin position="26"/>
        <end position="70"/>
    </location>
</feature>
<evidence type="ECO:0000313" key="12">
    <source>
        <dbReference type="Proteomes" id="UP001283361"/>
    </source>
</evidence>
<dbReference type="GO" id="GO:0038039">
    <property type="term" value="C:G protein-coupled receptor heterodimeric complex"/>
    <property type="evidence" value="ECO:0007669"/>
    <property type="project" value="TreeGrafter"/>
</dbReference>
<dbReference type="EMBL" id="JAWDGP010002360">
    <property type="protein sequence ID" value="KAK3783718.1"/>
    <property type="molecule type" value="Genomic_DNA"/>
</dbReference>
<dbReference type="PANTHER" id="PTHR10519">
    <property type="entry name" value="GABA-B RECEPTOR"/>
    <property type="match status" value="1"/>
</dbReference>
<dbReference type="Proteomes" id="UP001283361">
    <property type="component" value="Unassembled WGS sequence"/>
</dbReference>
<evidence type="ECO:0000256" key="1">
    <source>
        <dbReference type="ARBA" id="ARBA00004141"/>
    </source>
</evidence>
<keyword evidence="6" id="KW-0675">Receptor</keyword>
<evidence type="ECO:0000256" key="7">
    <source>
        <dbReference type="ARBA" id="ARBA00023180"/>
    </source>
</evidence>
<dbReference type="InterPro" id="IPR002455">
    <property type="entry name" value="GPCR3_GABA-B"/>
</dbReference>
<dbReference type="AlphaFoldDB" id="A0AAE1DW47"/>
<evidence type="ECO:0000256" key="2">
    <source>
        <dbReference type="ARBA" id="ARBA00022692"/>
    </source>
</evidence>
<keyword evidence="8" id="KW-0807">Transducer</keyword>
<reference evidence="11" key="1">
    <citation type="journal article" date="2023" name="G3 (Bethesda)">
        <title>A reference genome for the long-term kleptoplast-retaining sea slug Elysia crispata morphotype clarki.</title>
        <authorList>
            <person name="Eastman K.E."/>
            <person name="Pendleton A.L."/>
            <person name="Shaikh M.A."/>
            <person name="Suttiyut T."/>
            <person name="Ogas R."/>
            <person name="Tomko P."/>
            <person name="Gavelis G."/>
            <person name="Widhalm J.R."/>
            <person name="Wisecaver J.H."/>
        </authorList>
    </citation>
    <scope>NUCLEOTIDE SEQUENCE</scope>
    <source>
        <strain evidence="11">ECLA1</strain>
    </source>
</reference>
<dbReference type="GO" id="GO:0007214">
    <property type="term" value="P:gamma-aminobutyric acid signaling pathway"/>
    <property type="evidence" value="ECO:0007669"/>
    <property type="project" value="TreeGrafter"/>
</dbReference>
<organism evidence="11 12">
    <name type="scientific">Elysia crispata</name>
    <name type="common">lettuce slug</name>
    <dbReference type="NCBI Taxonomy" id="231223"/>
    <lineage>
        <taxon>Eukaryota</taxon>
        <taxon>Metazoa</taxon>
        <taxon>Spiralia</taxon>
        <taxon>Lophotrochozoa</taxon>
        <taxon>Mollusca</taxon>
        <taxon>Gastropoda</taxon>
        <taxon>Heterobranchia</taxon>
        <taxon>Euthyneura</taxon>
        <taxon>Panpulmonata</taxon>
        <taxon>Sacoglossa</taxon>
        <taxon>Placobranchoidea</taxon>
        <taxon>Plakobranchidae</taxon>
        <taxon>Elysia</taxon>
    </lineage>
</organism>
<evidence type="ECO:0000259" key="10">
    <source>
        <dbReference type="Pfam" id="PF00003"/>
    </source>
</evidence>
<comment type="subcellular location">
    <subcellularLocation>
        <location evidence="1">Membrane</location>
        <topology evidence="1">Multi-pass membrane protein</topology>
    </subcellularLocation>
</comment>
<comment type="caution">
    <text evidence="11">The sequence shown here is derived from an EMBL/GenBank/DDBJ whole genome shotgun (WGS) entry which is preliminary data.</text>
</comment>
<evidence type="ECO:0000256" key="4">
    <source>
        <dbReference type="ARBA" id="ARBA00023040"/>
    </source>
</evidence>
<proteinExistence type="predicted"/>
<feature type="transmembrane region" description="Helical" evidence="9">
    <location>
        <begin position="26"/>
        <end position="44"/>
    </location>
</feature>
<accession>A0AAE1DW47</accession>
<keyword evidence="12" id="KW-1185">Reference proteome</keyword>
<name>A0AAE1DW47_9GAST</name>
<evidence type="ECO:0000256" key="5">
    <source>
        <dbReference type="ARBA" id="ARBA00023136"/>
    </source>
</evidence>
<dbReference type="PANTHER" id="PTHR10519:SF77">
    <property type="entry name" value="GAMMA-AMINOBUTYRIC ACID TYPE B RECEPTOR SUBUNIT 1"/>
    <property type="match status" value="1"/>
</dbReference>
<dbReference type="InterPro" id="IPR017978">
    <property type="entry name" value="GPCR_3_C"/>
</dbReference>
<evidence type="ECO:0000256" key="6">
    <source>
        <dbReference type="ARBA" id="ARBA00023170"/>
    </source>
</evidence>
<keyword evidence="5 9" id="KW-0472">Membrane</keyword>
<dbReference type="GO" id="GO:0004965">
    <property type="term" value="F:G protein-coupled GABA receptor activity"/>
    <property type="evidence" value="ECO:0007669"/>
    <property type="project" value="InterPro"/>
</dbReference>
<gene>
    <name evidence="11" type="ORF">RRG08_025341</name>
</gene>
<protein>
    <recommendedName>
        <fullName evidence="10">G-protein coupled receptors family 3 profile domain-containing protein</fullName>
    </recommendedName>
</protein>